<reference evidence="4" key="1">
    <citation type="submission" date="2020-12" db="EMBL/GenBank/DDBJ databases">
        <title>Metabolic potential, ecology and presence of endohyphal bacteria is reflected in genomic diversity of Mucoromycotina.</title>
        <authorList>
            <person name="Muszewska A."/>
            <person name="Okrasinska A."/>
            <person name="Steczkiewicz K."/>
            <person name="Drgas O."/>
            <person name="Orlowska M."/>
            <person name="Perlinska-Lenart U."/>
            <person name="Aleksandrzak-Piekarczyk T."/>
            <person name="Szatraj K."/>
            <person name="Zielenkiewicz U."/>
            <person name="Pilsyk S."/>
            <person name="Malc E."/>
            <person name="Mieczkowski P."/>
            <person name="Kruszewska J.S."/>
            <person name="Biernat P."/>
            <person name="Pawlowska J."/>
        </authorList>
    </citation>
    <scope>NUCLEOTIDE SEQUENCE</scope>
    <source>
        <strain evidence="4">WA0000067209</strain>
    </source>
</reference>
<dbReference type="PROSITE" id="PS00723">
    <property type="entry name" value="POLYPRENYL_SYNTHASE_1"/>
    <property type="match status" value="1"/>
</dbReference>
<organism evidence="4 5">
    <name type="scientific">Mortierella isabellina</name>
    <name type="common">Filamentous fungus</name>
    <name type="synonym">Umbelopsis isabellina</name>
    <dbReference type="NCBI Taxonomy" id="91625"/>
    <lineage>
        <taxon>Eukaryota</taxon>
        <taxon>Fungi</taxon>
        <taxon>Fungi incertae sedis</taxon>
        <taxon>Mucoromycota</taxon>
        <taxon>Mucoromycotina</taxon>
        <taxon>Umbelopsidomycetes</taxon>
        <taxon>Umbelopsidales</taxon>
        <taxon>Umbelopsidaceae</taxon>
        <taxon>Umbelopsis</taxon>
    </lineage>
</organism>
<dbReference type="CDD" id="cd00685">
    <property type="entry name" value="Trans_IPPS_HT"/>
    <property type="match status" value="1"/>
</dbReference>
<protein>
    <submittedName>
        <fullName evidence="4">Uncharacterized protein</fullName>
    </submittedName>
</protein>
<proteinExistence type="inferred from homology"/>
<dbReference type="Pfam" id="PF00348">
    <property type="entry name" value="polyprenyl_synt"/>
    <property type="match status" value="1"/>
</dbReference>
<dbReference type="SFLD" id="SFLDS00005">
    <property type="entry name" value="Isoprenoid_Synthase_Type_I"/>
    <property type="match status" value="1"/>
</dbReference>
<dbReference type="PANTHER" id="PTHR12001">
    <property type="entry name" value="GERANYLGERANYL PYROPHOSPHATE SYNTHASE"/>
    <property type="match status" value="1"/>
</dbReference>
<dbReference type="InterPro" id="IPR033749">
    <property type="entry name" value="Polyprenyl_synt_CS"/>
</dbReference>
<evidence type="ECO:0000256" key="2">
    <source>
        <dbReference type="ARBA" id="ARBA00022842"/>
    </source>
</evidence>
<dbReference type="InterPro" id="IPR008949">
    <property type="entry name" value="Isoprenoid_synthase_dom_sf"/>
</dbReference>
<dbReference type="OrthoDB" id="6921389at2759"/>
<dbReference type="GO" id="GO:0004659">
    <property type="term" value="F:prenyltransferase activity"/>
    <property type="evidence" value="ECO:0007669"/>
    <property type="project" value="InterPro"/>
</dbReference>
<dbReference type="SUPFAM" id="SSF48576">
    <property type="entry name" value="Terpenoid synthases"/>
    <property type="match status" value="1"/>
</dbReference>
<keyword evidence="3" id="KW-0808">Transferase</keyword>
<evidence type="ECO:0000256" key="1">
    <source>
        <dbReference type="ARBA" id="ARBA00022723"/>
    </source>
</evidence>
<dbReference type="GO" id="GO:0046872">
    <property type="term" value="F:metal ion binding"/>
    <property type="evidence" value="ECO:0007669"/>
    <property type="project" value="UniProtKB-KW"/>
</dbReference>
<sequence>MAATADTTLHSVLRSLGKDRNSNTDKGEVKLANSTIDTTKDAILKRGDANKGDIKKSKPVDYDQVWAAGTKLVTNNTLEKNHGNDPILLAPYNYLSGHPGKSIRSKMIQAFDHYLQVPPVSLAVITRVVEMLHNASLLIDDIEDDSTLRRGAPVAHHIYGTAQTINSANYAYFLAQSELRNITEPDLQSIFTEELLNLHRGQGIEIFWRDSITCPTEEEFIDMINNKTGGLLRLAVRLMMATAKTPNRDCTRLVNLIGIHFQIRDDYMNLQSKDYTDSKGFCEDLSEGKFSFPVIHSIRSDPKSRQLIDILKQKPQSIEIKKYALKLMEATDTFAYTRHFLRNLNDEIRQEIVLLGHNPHLEKILTILDIQN</sequence>
<dbReference type="Gene3D" id="1.10.600.10">
    <property type="entry name" value="Farnesyl Diphosphate Synthase"/>
    <property type="match status" value="1"/>
</dbReference>
<dbReference type="InterPro" id="IPR000092">
    <property type="entry name" value="Polyprenyl_synt"/>
</dbReference>
<dbReference type="AlphaFoldDB" id="A0A8H7PTU3"/>
<name>A0A8H7PTU3_MORIS</name>
<evidence type="ECO:0000313" key="5">
    <source>
        <dbReference type="Proteomes" id="UP000654370"/>
    </source>
</evidence>
<keyword evidence="1" id="KW-0479">Metal-binding</keyword>
<evidence type="ECO:0000313" key="4">
    <source>
        <dbReference type="EMBL" id="KAG2180093.1"/>
    </source>
</evidence>
<keyword evidence="5" id="KW-1185">Reference proteome</keyword>
<dbReference type="EMBL" id="JAEPQZ010000006">
    <property type="protein sequence ID" value="KAG2180093.1"/>
    <property type="molecule type" value="Genomic_DNA"/>
</dbReference>
<dbReference type="GO" id="GO:0008299">
    <property type="term" value="P:isoprenoid biosynthetic process"/>
    <property type="evidence" value="ECO:0007669"/>
    <property type="project" value="InterPro"/>
</dbReference>
<gene>
    <name evidence="4" type="ORF">INT43_003881</name>
</gene>
<comment type="similarity">
    <text evidence="3">Belongs to the FPP/GGPP synthase family.</text>
</comment>
<accession>A0A8H7PTU3</accession>
<keyword evidence="2" id="KW-0460">Magnesium</keyword>
<evidence type="ECO:0000256" key="3">
    <source>
        <dbReference type="RuleBase" id="RU004466"/>
    </source>
</evidence>
<dbReference type="PROSITE" id="PS00444">
    <property type="entry name" value="POLYPRENYL_SYNTHASE_2"/>
    <property type="match status" value="1"/>
</dbReference>
<comment type="caution">
    <text evidence="4">The sequence shown here is derived from an EMBL/GenBank/DDBJ whole genome shotgun (WGS) entry which is preliminary data.</text>
</comment>
<dbReference type="Proteomes" id="UP000654370">
    <property type="component" value="Unassembled WGS sequence"/>
</dbReference>
<dbReference type="PANTHER" id="PTHR12001:SF44">
    <property type="entry name" value="GERANYLGERANYL PYROPHOSPHATE SYNTHASE"/>
    <property type="match status" value="1"/>
</dbReference>